<sequence>MSRPFRLAAVVAAASAILLTAAPATAAPDPPPSPPTAVAATTAITPAHVSASVPAAPAKVVNVAHRGASAYAPENTMAAFRLARTQRADMFELDVQETRDHELVLMHDTTLARTTNVEEVFPERAPWQVADFELAEIRRLDAGSWFGPGFQGEPVPTLGEALREMRGSGLGLLLEIKAAELYPGIEHALAEELRRHPYWLSTNRWERRLVVQSFNWQCMRALKGILPWVPVGLLGAPAAERLPRVSQFADQINPPFHGLTAEYVAQVHALRMDVFTWSVQDPAIMRQVIAHGVDGVITDRPDILHSVLAQGPARSP</sequence>
<evidence type="ECO:0000256" key="1">
    <source>
        <dbReference type="SAM" id="SignalP"/>
    </source>
</evidence>
<comment type="caution">
    <text evidence="3">The sequence shown here is derived from an EMBL/GenBank/DDBJ whole genome shotgun (WGS) entry which is preliminary data.</text>
</comment>
<accession>A0ABR7LWP2</accession>
<dbReference type="RefSeq" id="WP_187246213.1">
    <property type="nucleotide sequence ID" value="NZ_BAAAOK010000015.1"/>
</dbReference>
<reference evidence="3 4" key="1">
    <citation type="submission" date="2020-06" db="EMBL/GenBank/DDBJ databases">
        <title>Actinomadura xiongansis sp. nov., isolated from soil of Baiyangdian.</title>
        <authorList>
            <person name="Zhang X."/>
        </authorList>
    </citation>
    <scope>NUCLEOTIDE SEQUENCE [LARGE SCALE GENOMIC DNA]</scope>
    <source>
        <strain evidence="3 4">HBUM206468</strain>
    </source>
</reference>
<keyword evidence="4" id="KW-1185">Reference proteome</keyword>
<dbReference type="PANTHER" id="PTHR46211">
    <property type="entry name" value="GLYCEROPHOSPHORYL DIESTER PHOSPHODIESTERASE"/>
    <property type="match status" value="1"/>
</dbReference>
<feature type="chain" id="PRO_5047288407" evidence="1">
    <location>
        <begin position="27"/>
        <end position="316"/>
    </location>
</feature>
<dbReference type="InterPro" id="IPR017946">
    <property type="entry name" value="PLC-like_Pdiesterase_TIM-brl"/>
</dbReference>
<dbReference type="Pfam" id="PF03009">
    <property type="entry name" value="GDPD"/>
    <property type="match status" value="1"/>
</dbReference>
<dbReference type="PANTHER" id="PTHR46211:SF1">
    <property type="entry name" value="GLYCEROPHOSPHODIESTER PHOSPHODIESTERASE, CYTOPLASMIC"/>
    <property type="match status" value="1"/>
</dbReference>
<feature type="signal peptide" evidence="1">
    <location>
        <begin position="1"/>
        <end position="26"/>
    </location>
</feature>
<evidence type="ECO:0000313" key="3">
    <source>
        <dbReference type="EMBL" id="MBC6469170.1"/>
    </source>
</evidence>
<organism evidence="3 4">
    <name type="scientific">Actinomadura alba</name>
    <dbReference type="NCBI Taxonomy" id="406431"/>
    <lineage>
        <taxon>Bacteria</taxon>
        <taxon>Bacillati</taxon>
        <taxon>Actinomycetota</taxon>
        <taxon>Actinomycetes</taxon>
        <taxon>Streptosporangiales</taxon>
        <taxon>Thermomonosporaceae</taxon>
        <taxon>Actinomadura</taxon>
    </lineage>
</organism>
<gene>
    <name evidence="3" type="ORF">HKK74_27280</name>
</gene>
<proteinExistence type="predicted"/>
<feature type="domain" description="GP-PDE" evidence="2">
    <location>
        <begin position="60"/>
        <end position="308"/>
    </location>
</feature>
<dbReference type="EMBL" id="JABVEC010000024">
    <property type="protein sequence ID" value="MBC6469170.1"/>
    <property type="molecule type" value="Genomic_DNA"/>
</dbReference>
<evidence type="ECO:0000313" key="4">
    <source>
        <dbReference type="Proteomes" id="UP000805614"/>
    </source>
</evidence>
<dbReference type="SUPFAM" id="SSF51695">
    <property type="entry name" value="PLC-like phosphodiesterases"/>
    <property type="match status" value="1"/>
</dbReference>
<dbReference type="PROSITE" id="PS51704">
    <property type="entry name" value="GP_PDE"/>
    <property type="match status" value="1"/>
</dbReference>
<name>A0ABR7LWP2_9ACTN</name>
<dbReference type="Gene3D" id="3.20.20.190">
    <property type="entry name" value="Phosphatidylinositol (PI) phosphodiesterase"/>
    <property type="match status" value="1"/>
</dbReference>
<protein>
    <submittedName>
        <fullName evidence="3">Glycerophosphodiester phosphodiesterase</fullName>
    </submittedName>
</protein>
<dbReference type="Proteomes" id="UP000805614">
    <property type="component" value="Unassembled WGS sequence"/>
</dbReference>
<keyword evidence="1" id="KW-0732">Signal</keyword>
<dbReference type="InterPro" id="IPR030395">
    <property type="entry name" value="GP_PDE_dom"/>
</dbReference>
<evidence type="ECO:0000259" key="2">
    <source>
        <dbReference type="PROSITE" id="PS51704"/>
    </source>
</evidence>